<feature type="repeat" description="TPR" evidence="8">
    <location>
        <begin position="346"/>
        <end position="379"/>
    </location>
</feature>
<evidence type="ECO:0000256" key="8">
    <source>
        <dbReference type="PROSITE-ProRule" id="PRU00339"/>
    </source>
</evidence>
<dbReference type="Proteomes" id="UP000318571">
    <property type="component" value="Chromosome 10"/>
</dbReference>
<dbReference type="GO" id="GO:0005052">
    <property type="term" value="F:peroxisome matrix targeting signal-1 binding"/>
    <property type="evidence" value="ECO:0007669"/>
    <property type="project" value="TreeGrafter"/>
</dbReference>
<dbReference type="GO" id="GO:0005829">
    <property type="term" value="C:cytosol"/>
    <property type="evidence" value="ECO:0007669"/>
    <property type="project" value="TreeGrafter"/>
</dbReference>
<dbReference type="Gene3D" id="1.25.40.10">
    <property type="entry name" value="Tetratricopeptide repeat domain"/>
    <property type="match status" value="1"/>
</dbReference>
<evidence type="ECO:0000256" key="5">
    <source>
        <dbReference type="ARBA" id="ARBA00022737"/>
    </source>
</evidence>
<comment type="subcellular location">
    <subcellularLocation>
        <location evidence="2">Cytoplasm</location>
    </subcellularLocation>
    <subcellularLocation>
        <location evidence="1">Peroxisome</location>
    </subcellularLocation>
</comment>
<evidence type="ECO:0000313" key="10">
    <source>
        <dbReference type="Proteomes" id="UP000318571"/>
    </source>
</evidence>
<evidence type="ECO:0000256" key="4">
    <source>
        <dbReference type="ARBA" id="ARBA00022490"/>
    </source>
</evidence>
<keyword evidence="4" id="KW-0963">Cytoplasm</keyword>
<evidence type="ECO:0000256" key="7">
    <source>
        <dbReference type="ARBA" id="ARBA00023140"/>
    </source>
</evidence>
<dbReference type="SMART" id="SM00028">
    <property type="entry name" value="TPR"/>
    <property type="match status" value="4"/>
</dbReference>
<evidence type="ECO:0000256" key="2">
    <source>
        <dbReference type="ARBA" id="ARBA00004496"/>
    </source>
</evidence>
<reference evidence="9 10" key="1">
    <citation type="journal article" date="2018" name="Nat. Ecol. Evol.">
        <title>Genomic signatures of mitonuclear coevolution across populations of Tigriopus californicus.</title>
        <authorList>
            <person name="Barreto F.S."/>
            <person name="Watson E.T."/>
            <person name="Lima T.G."/>
            <person name="Willett C.S."/>
            <person name="Edmands S."/>
            <person name="Li W."/>
            <person name="Burton R.S."/>
        </authorList>
    </citation>
    <scope>NUCLEOTIDE SEQUENCE [LARGE SCALE GENOMIC DNA]</scope>
    <source>
        <strain evidence="9 10">San Diego</strain>
    </source>
</reference>
<keyword evidence="7" id="KW-0576">Peroxisome</keyword>
<dbReference type="SUPFAM" id="SSF48452">
    <property type="entry name" value="TPR-like"/>
    <property type="match status" value="1"/>
</dbReference>
<dbReference type="AlphaFoldDB" id="A0A553NBA7"/>
<feature type="repeat" description="TPR" evidence="8">
    <location>
        <begin position="491"/>
        <end position="524"/>
    </location>
</feature>
<dbReference type="InterPro" id="IPR024111">
    <property type="entry name" value="PEX5/PEX5L"/>
</dbReference>
<keyword evidence="6 8" id="KW-0802">TPR repeat</keyword>
<keyword evidence="10" id="KW-1185">Reference proteome</keyword>
<gene>
    <name evidence="9" type="ORF">TCAL_04618</name>
</gene>
<dbReference type="Pfam" id="PF13432">
    <property type="entry name" value="TPR_16"/>
    <property type="match status" value="2"/>
</dbReference>
<dbReference type="STRING" id="6832.A0A553NBA7"/>
<dbReference type="OrthoDB" id="10006023at2759"/>
<comment type="similarity">
    <text evidence="3">Belongs to the peroxisomal targeting signal receptor family.</text>
</comment>
<dbReference type="InterPro" id="IPR011990">
    <property type="entry name" value="TPR-like_helical_dom_sf"/>
</dbReference>
<sequence length="611" mass="67269">MSRDWQDLLRGDCGGASALTQLGSHFQADHGDAGPPMVRRVAEVDRAREGRVSHAGPDGLVEEFLSAGSRSRALNGAPSFHMDTILAEQTGLGRTLGARPKHHQRAQHWVDGFAKEQSETSDLSQSASWVEDFQDHTQPQSPIRSVSAQPSALGQTWAHEYLHDDIPVLKEELVKHPGDEELAAIADQIFAVGQQDRLFSTSEFMAFMQEIGSGDAIVTDGCKPDQHPLSLSGPGVKPDVRNESEKWVEEYSEFTDDDFSNLEALNQDYWTKLESQWQALAADEEESWAQEFKDNSLLESYDFKSDNPLINHPNALSEGKLKLEKGDIPSAALLFEAVVQQEPDNVEAWTLLGTTQAKNDLDTSAIAALRKALTLDPNNSLARMALAVSLANESYQAQACHTLQEWMRQQPTFAQFATPSLSAPPSTSSFMSKELHESTTNMFLKAIRSDSKSQVDPDLQTGLGVLFHLSEDYEKASDCFRSALQSRPDDALLWNKLGASLANGNRPEEAVSAYHNALSFSPGFIRTRFNLGVSCLNLKSYQEAAEHFLTALNFQAAGRGPQGTESKAVMSESIWSSLRFCLSLMDRKDLHGAVDERNLSKLNDVLSTTGL</sequence>
<keyword evidence="5" id="KW-0677">Repeat</keyword>
<protein>
    <submittedName>
        <fullName evidence="9">Uncharacterized protein</fullName>
    </submittedName>
</protein>
<dbReference type="PANTHER" id="PTHR10130">
    <property type="entry name" value="PEROXISOMAL TARGETING SIGNAL 1 RECEPTOR PEX5"/>
    <property type="match status" value="1"/>
</dbReference>
<dbReference type="GO" id="GO:0005778">
    <property type="term" value="C:peroxisomal membrane"/>
    <property type="evidence" value="ECO:0007669"/>
    <property type="project" value="TreeGrafter"/>
</dbReference>
<organism evidence="9 10">
    <name type="scientific">Tigriopus californicus</name>
    <name type="common">Marine copepod</name>
    <dbReference type="NCBI Taxonomy" id="6832"/>
    <lineage>
        <taxon>Eukaryota</taxon>
        <taxon>Metazoa</taxon>
        <taxon>Ecdysozoa</taxon>
        <taxon>Arthropoda</taxon>
        <taxon>Crustacea</taxon>
        <taxon>Multicrustacea</taxon>
        <taxon>Hexanauplia</taxon>
        <taxon>Copepoda</taxon>
        <taxon>Harpacticoida</taxon>
        <taxon>Harpacticidae</taxon>
        <taxon>Tigriopus</taxon>
    </lineage>
</organism>
<accession>A0A553NBA7</accession>
<evidence type="ECO:0000256" key="3">
    <source>
        <dbReference type="ARBA" id="ARBA00005348"/>
    </source>
</evidence>
<comment type="caution">
    <text evidence="9">The sequence shown here is derived from an EMBL/GenBank/DDBJ whole genome shotgun (WGS) entry which is preliminary data.</text>
</comment>
<evidence type="ECO:0000313" key="9">
    <source>
        <dbReference type="EMBL" id="TRY62708.1"/>
    </source>
</evidence>
<dbReference type="GO" id="GO:0016560">
    <property type="term" value="P:protein import into peroxisome matrix, docking"/>
    <property type="evidence" value="ECO:0007669"/>
    <property type="project" value="TreeGrafter"/>
</dbReference>
<dbReference type="EMBL" id="VCGU01000458">
    <property type="protein sequence ID" value="TRY62708.1"/>
    <property type="molecule type" value="Genomic_DNA"/>
</dbReference>
<evidence type="ECO:0000256" key="1">
    <source>
        <dbReference type="ARBA" id="ARBA00004275"/>
    </source>
</evidence>
<feature type="repeat" description="TPR" evidence="8">
    <location>
        <begin position="457"/>
        <end position="490"/>
    </location>
</feature>
<dbReference type="InterPro" id="IPR019734">
    <property type="entry name" value="TPR_rpt"/>
</dbReference>
<proteinExistence type="inferred from homology"/>
<dbReference type="PROSITE" id="PS50005">
    <property type="entry name" value="TPR"/>
    <property type="match status" value="3"/>
</dbReference>
<name>A0A553NBA7_TIGCA</name>
<evidence type="ECO:0000256" key="6">
    <source>
        <dbReference type="ARBA" id="ARBA00022803"/>
    </source>
</evidence>
<dbReference type="PANTHER" id="PTHR10130:SF0">
    <property type="entry name" value="GH08708P"/>
    <property type="match status" value="1"/>
</dbReference>